<dbReference type="AlphaFoldDB" id="A0A645BUD7"/>
<keyword evidence="2" id="KW-0813">Transport</keyword>
<accession>A0A645BUD7</accession>
<dbReference type="GO" id="GO:0009279">
    <property type="term" value="C:cell outer membrane"/>
    <property type="evidence" value="ECO:0007669"/>
    <property type="project" value="UniProtKB-SubCell"/>
</dbReference>
<keyword evidence="4" id="KW-0472">Membrane</keyword>
<proteinExistence type="predicted"/>
<comment type="subcellular location">
    <subcellularLocation>
        <location evidence="1">Cell outer membrane</location>
        <topology evidence="1">Multi-pass membrane protein</topology>
    </subcellularLocation>
</comment>
<dbReference type="PROSITE" id="PS52016">
    <property type="entry name" value="TONB_DEPENDENT_REC_3"/>
    <property type="match status" value="1"/>
</dbReference>
<evidence type="ECO:0000256" key="2">
    <source>
        <dbReference type="ARBA" id="ARBA00022448"/>
    </source>
</evidence>
<dbReference type="InterPro" id="IPR036942">
    <property type="entry name" value="Beta-barrel_TonB_sf"/>
</dbReference>
<dbReference type="InterPro" id="IPR023996">
    <property type="entry name" value="TonB-dep_OMP_SusC/RagA"/>
</dbReference>
<organism evidence="6">
    <name type="scientific">bioreactor metagenome</name>
    <dbReference type="NCBI Taxonomy" id="1076179"/>
    <lineage>
        <taxon>unclassified sequences</taxon>
        <taxon>metagenomes</taxon>
        <taxon>ecological metagenomes</taxon>
    </lineage>
</organism>
<reference evidence="6" key="1">
    <citation type="submission" date="2019-08" db="EMBL/GenBank/DDBJ databases">
        <authorList>
            <person name="Kucharzyk K."/>
            <person name="Murdoch R.W."/>
            <person name="Higgins S."/>
            <person name="Loffler F."/>
        </authorList>
    </citation>
    <scope>NUCLEOTIDE SEQUENCE</scope>
</reference>
<evidence type="ECO:0000256" key="1">
    <source>
        <dbReference type="ARBA" id="ARBA00004571"/>
    </source>
</evidence>
<evidence type="ECO:0000256" key="4">
    <source>
        <dbReference type="ARBA" id="ARBA00023136"/>
    </source>
</evidence>
<keyword evidence="6" id="KW-0675">Receptor</keyword>
<comment type="caution">
    <text evidence="6">The sequence shown here is derived from an EMBL/GenBank/DDBJ whole genome shotgun (WGS) entry which is preliminary data.</text>
</comment>
<sequence length="513" mass="57452">MTRQVLSESMSGSNQGSIFYDFDHAWLSNVPGLSTIQSLTGTPTLSSGTLSAFGRVNYNYNETYMASFILRADGSSNFAPGHRWGYFPSVSAGWVISNESFWNENIKGVDFLKLRASYGSNGNDRVSSFQYVGLITSNNNYGGYPFGNSMGDAATGSYAYRGTNPNLKWETQTMINLGADARFLRDRLKLELDWYNRTTKDWLVNPPQPADFGVAPAYINGGDVQNTGFEITLGWNEQVNKDFYFDTNLSLSYNKNKVLKIANAEKILRGPVSVLWEGSDECYRSEVGKPFGYFYGYKSNGIFQDQQQIDDYKGAKLLGDNTQPGDIIWQDIDGNGTINADDRTEIGNPHPDFTLGFSFNIGYKGIELNVNTFGAFGHQILKSYRDYVASPMANYTTDIFQRWHGEGTSNKFPRLSSSVSSNWNRISDVYIENGDYFKIKNVSLGYDFKKAFKELPLSQLKIYVTAQNLFTFTGYTGMDPEIGYGAGNTYAQGIDLGFYPSSRVYMIGMNIKF</sequence>
<evidence type="ECO:0000313" key="6">
    <source>
        <dbReference type="EMBL" id="MPM68688.1"/>
    </source>
</evidence>
<evidence type="ECO:0000256" key="3">
    <source>
        <dbReference type="ARBA" id="ARBA00022692"/>
    </source>
</evidence>
<protein>
    <submittedName>
        <fullName evidence="6">TonB-dependent receptor SusC</fullName>
    </submittedName>
</protein>
<gene>
    <name evidence="6" type="primary">susC_136</name>
    <name evidence="6" type="ORF">SDC9_115622</name>
</gene>
<name>A0A645BUD7_9ZZZZ</name>
<evidence type="ECO:0000256" key="5">
    <source>
        <dbReference type="ARBA" id="ARBA00023237"/>
    </source>
</evidence>
<keyword evidence="5" id="KW-0998">Cell outer membrane</keyword>
<dbReference type="NCBIfam" id="TIGR04056">
    <property type="entry name" value="OMP_RagA_SusC"/>
    <property type="match status" value="1"/>
</dbReference>
<dbReference type="EMBL" id="VSSQ01022401">
    <property type="protein sequence ID" value="MPM68688.1"/>
    <property type="molecule type" value="Genomic_DNA"/>
</dbReference>
<dbReference type="SUPFAM" id="SSF56935">
    <property type="entry name" value="Porins"/>
    <property type="match status" value="1"/>
</dbReference>
<keyword evidence="3" id="KW-0812">Transmembrane</keyword>
<dbReference type="InterPro" id="IPR039426">
    <property type="entry name" value="TonB-dep_rcpt-like"/>
</dbReference>
<dbReference type="Gene3D" id="2.40.170.20">
    <property type="entry name" value="TonB-dependent receptor, beta-barrel domain"/>
    <property type="match status" value="1"/>
</dbReference>